<gene>
    <name evidence="2" type="ORF">GCM10023231_33150</name>
</gene>
<keyword evidence="3" id="KW-1185">Reference proteome</keyword>
<dbReference type="RefSeq" id="WP_345233374.1">
    <property type="nucleotide sequence ID" value="NZ_BAABIQ010000042.1"/>
</dbReference>
<evidence type="ECO:0000313" key="3">
    <source>
        <dbReference type="Proteomes" id="UP001501411"/>
    </source>
</evidence>
<proteinExistence type="predicted"/>
<comment type="caution">
    <text evidence="2">The sequence shown here is derived from an EMBL/GenBank/DDBJ whole genome shotgun (WGS) entry which is preliminary data.</text>
</comment>
<reference evidence="3" key="1">
    <citation type="journal article" date="2019" name="Int. J. Syst. Evol. Microbiol.">
        <title>The Global Catalogue of Microorganisms (GCM) 10K type strain sequencing project: providing services to taxonomists for standard genome sequencing and annotation.</title>
        <authorList>
            <consortium name="The Broad Institute Genomics Platform"/>
            <consortium name="The Broad Institute Genome Sequencing Center for Infectious Disease"/>
            <person name="Wu L."/>
            <person name="Ma J."/>
        </authorList>
    </citation>
    <scope>NUCLEOTIDE SEQUENCE [LARGE SCALE GENOMIC DNA]</scope>
    <source>
        <strain evidence="3">JCM 18200</strain>
    </source>
</reference>
<protein>
    <submittedName>
        <fullName evidence="2">GTP-binding protein</fullName>
    </submittedName>
</protein>
<dbReference type="PANTHER" id="PTHR13748">
    <property type="entry name" value="COBW-RELATED"/>
    <property type="match status" value="1"/>
</dbReference>
<organism evidence="2 3">
    <name type="scientific">Olivibacter ginsenosidimutans</name>
    <dbReference type="NCBI Taxonomy" id="1176537"/>
    <lineage>
        <taxon>Bacteria</taxon>
        <taxon>Pseudomonadati</taxon>
        <taxon>Bacteroidota</taxon>
        <taxon>Sphingobacteriia</taxon>
        <taxon>Sphingobacteriales</taxon>
        <taxon>Sphingobacteriaceae</taxon>
        <taxon>Olivibacter</taxon>
    </lineage>
</organism>
<dbReference type="Pfam" id="PF02492">
    <property type="entry name" value="cobW"/>
    <property type="match status" value="1"/>
</dbReference>
<sequence length="361" mass="40544">MLIHLIGGFLGGGKTTAIQQACSVLRKEERRVGVITNDQGTQLVDTHFLKGAAIPTEEVVGSCFCCNYPAFENHMMQLDERDKPDILFAESVGSCTDLVATIIRPLQRFHPTQRVVLSVFADAEVFPVLVVGSSLFKDSVNYIYKKQLEEADLLILSKCDRLSGHQRRQLEEVLTKHYPDKMVLFQNSYDEAHIRRWLQTASMVQQSWRKALTIDYAQYGAGEAELAWLNQQLSISNEKGQAARIAKQLINHLYQSILAEQLVVGHLKFLYQDSDRQEKISFTSGHATGQEVRTIPDTSGQAVDLLINARVQTSPVHLQQLVHRAIEEAEQAFDCAIAVLGQEAFMPGFPKPSHRILEETI</sequence>
<feature type="domain" description="CobW/HypB/UreG nucleotide-binding" evidence="1">
    <location>
        <begin position="3"/>
        <end position="183"/>
    </location>
</feature>
<dbReference type="PANTHER" id="PTHR13748:SF62">
    <property type="entry name" value="COBW DOMAIN-CONTAINING PROTEIN"/>
    <property type="match status" value="1"/>
</dbReference>
<name>A0ABP9C1N9_9SPHI</name>
<dbReference type="SUPFAM" id="SSF52540">
    <property type="entry name" value="P-loop containing nucleoside triphosphate hydrolases"/>
    <property type="match status" value="1"/>
</dbReference>
<evidence type="ECO:0000259" key="1">
    <source>
        <dbReference type="Pfam" id="PF02492"/>
    </source>
</evidence>
<evidence type="ECO:0000313" key="2">
    <source>
        <dbReference type="EMBL" id="GAA4801703.1"/>
    </source>
</evidence>
<dbReference type="InterPro" id="IPR051316">
    <property type="entry name" value="Zinc-reg_GTPase_activator"/>
</dbReference>
<dbReference type="InterPro" id="IPR003495">
    <property type="entry name" value="CobW/HypB/UreG_nucleotide-bd"/>
</dbReference>
<dbReference type="Gene3D" id="3.40.50.300">
    <property type="entry name" value="P-loop containing nucleotide triphosphate hydrolases"/>
    <property type="match status" value="1"/>
</dbReference>
<dbReference type="Proteomes" id="UP001501411">
    <property type="component" value="Unassembled WGS sequence"/>
</dbReference>
<accession>A0ABP9C1N9</accession>
<dbReference type="InterPro" id="IPR027417">
    <property type="entry name" value="P-loop_NTPase"/>
</dbReference>
<dbReference type="EMBL" id="BAABIQ010000042">
    <property type="protein sequence ID" value="GAA4801703.1"/>
    <property type="molecule type" value="Genomic_DNA"/>
</dbReference>